<keyword evidence="5 6" id="KW-0472">Membrane</keyword>
<dbReference type="InterPro" id="IPR051791">
    <property type="entry name" value="Pra-immunoreactive"/>
</dbReference>
<dbReference type="PANTHER" id="PTHR36115">
    <property type="entry name" value="PROLINE-RICH ANTIGEN HOMOLOG-RELATED"/>
    <property type="match status" value="1"/>
</dbReference>
<feature type="transmembrane region" description="Helical" evidence="6">
    <location>
        <begin position="74"/>
        <end position="92"/>
    </location>
</feature>
<dbReference type="InterPro" id="IPR010432">
    <property type="entry name" value="RDD"/>
</dbReference>
<accession>A0ABU2AFF5</accession>
<evidence type="ECO:0000256" key="4">
    <source>
        <dbReference type="ARBA" id="ARBA00022989"/>
    </source>
</evidence>
<feature type="transmembrane region" description="Helical" evidence="6">
    <location>
        <begin position="123"/>
        <end position="144"/>
    </location>
</feature>
<evidence type="ECO:0000259" key="7">
    <source>
        <dbReference type="Pfam" id="PF06271"/>
    </source>
</evidence>
<comment type="subcellular location">
    <subcellularLocation>
        <location evidence="1">Cell membrane</location>
        <topology evidence="1">Multi-pass membrane protein</topology>
    </subcellularLocation>
</comment>
<dbReference type="EMBL" id="JAVDXV010000011">
    <property type="protein sequence ID" value="MDR7335705.1"/>
    <property type="molecule type" value="Genomic_DNA"/>
</dbReference>
<dbReference type="Pfam" id="PF06271">
    <property type="entry name" value="RDD"/>
    <property type="match status" value="1"/>
</dbReference>
<keyword evidence="2" id="KW-1003">Cell membrane</keyword>
<comment type="caution">
    <text evidence="8">The sequence shown here is derived from an EMBL/GenBank/DDBJ whole genome shotgun (WGS) entry which is preliminary data.</text>
</comment>
<evidence type="ECO:0000256" key="3">
    <source>
        <dbReference type="ARBA" id="ARBA00022692"/>
    </source>
</evidence>
<evidence type="ECO:0000313" key="8">
    <source>
        <dbReference type="EMBL" id="MDR7335705.1"/>
    </source>
</evidence>
<protein>
    <submittedName>
        <fullName evidence="8">RDD family membrane protein YckC</fullName>
    </submittedName>
</protein>
<keyword evidence="9" id="KW-1185">Reference proteome</keyword>
<feature type="domain" description="RDD" evidence="7">
    <location>
        <begin position="27"/>
        <end position="162"/>
    </location>
</feature>
<keyword evidence="3 6" id="KW-0812">Transmembrane</keyword>
<evidence type="ECO:0000256" key="5">
    <source>
        <dbReference type="ARBA" id="ARBA00023136"/>
    </source>
</evidence>
<sequence>MSDAADQRFAPPQAHVADLAPEQTVLAGRGVRFVAALIDGLIAACLIAVILMVPALQSMLEAEESAGGIALKPLSTVVGLVVFLLLQGWPLLTRGQTLGKMMFKLRIVRTDGSKPDAFRLLGLRYGIGLVMSLNVIAVMVYSLIDSLLIFRESRQCLHDSIADTQVIKL</sequence>
<evidence type="ECO:0000256" key="2">
    <source>
        <dbReference type="ARBA" id="ARBA00022475"/>
    </source>
</evidence>
<evidence type="ECO:0000256" key="1">
    <source>
        <dbReference type="ARBA" id="ARBA00004651"/>
    </source>
</evidence>
<proteinExistence type="predicted"/>
<organism evidence="8 9">
    <name type="scientific">Roseateles asaccharophilus</name>
    <dbReference type="NCBI Taxonomy" id="582607"/>
    <lineage>
        <taxon>Bacteria</taxon>
        <taxon>Pseudomonadati</taxon>
        <taxon>Pseudomonadota</taxon>
        <taxon>Betaproteobacteria</taxon>
        <taxon>Burkholderiales</taxon>
        <taxon>Sphaerotilaceae</taxon>
        <taxon>Roseateles</taxon>
    </lineage>
</organism>
<feature type="transmembrane region" description="Helical" evidence="6">
    <location>
        <begin position="33"/>
        <end position="53"/>
    </location>
</feature>
<evidence type="ECO:0000313" key="9">
    <source>
        <dbReference type="Proteomes" id="UP001180825"/>
    </source>
</evidence>
<gene>
    <name evidence="8" type="ORF">J2X21_004872</name>
</gene>
<evidence type="ECO:0000256" key="6">
    <source>
        <dbReference type="SAM" id="Phobius"/>
    </source>
</evidence>
<dbReference type="RefSeq" id="WP_310332709.1">
    <property type="nucleotide sequence ID" value="NZ_JAVDXV010000011.1"/>
</dbReference>
<keyword evidence="4 6" id="KW-1133">Transmembrane helix</keyword>
<name>A0ABU2AFF5_9BURK</name>
<reference evidence="8 9" key="1">
    <citation type="submission" date="2023-07" db="EMBL/GenBank/DDBJ databases">
        <title>Sorghum-associated microbial communities from plants grown in Nebraska, USA.</title>
        <authorList>
            <person name="Schachtman D."/>
        </authorList>
    </citation>
    <scope>NUCLEOTIDE SEQUENCE [LARGE SCALE GENOMIC DNA]</scope>
    <source>
        <strain evidence="8 9">BE316</strain>
    </source>
</reference>
<dbReference type="Proteomes" id="UP001180825">
    <property type="component" value="Unassembled WGS sequence"/>
</dbReference>